<dbReference type="InterPro" id="IPR005913">
    <property type="entry name" value="dTDP_dehydrorham_reduct"/>
</dbReference>
<gene>
    <name evidence="8" type="primary">rfbD</name>
    <name evidence="8" type="ORF">ACFOW6_13430</name>
</gene>
<comment type="cofactor">
    <cofactor evidence="6">
        <name>Mg(2+)</name>
        <dbReference type="ChEBI" id="CHEBI:18420"/>
    </cofactor>
    <text evidence="6">Binds 1 Mg(2+) ion per monomer.</text>
</comment>
<dbReference type="GO" id="GO:0008831">
    <property type="term" value="F:dTDP-4-dehydrorhamnose reductase activity"/>
    <property type="evidence" value="ECO:0007669"/>
    <property type="project" value="UniProtKB-EC"/>
</dbReference>
<evidence type="ECO:0000313" key="9">
    <source>
        <dbReference type="Proteomes" id="UP001595799"/>
    </source>
</evidence>
<dbReference type="PANTHER" id="PTHR10491">
    <property type="entry name" value="DTDP-4-DEHYDRORHAMNOSE REDUCTASE"/>
    <property type="match status" value="1"/>
</dbReference>
<proteinExistence type="inferred from homology"/>
<dbReference type="InterPro" id="IPR029903">
    <property type="entry name" value="RmlD-like-bd"/>
</dbReference>
<dbReference type="EMBL" id="JBHSCW010000007">
    <property type="protein sequence ID" value="MFC4352547.1"/>
    <property type="molecule type" value="Genomic_DNA"/>
</dbReference>
<evidence type="ECO:0000256" key="4">
    <source>
        <dbReference type="ARBA" id="ARBA00017099"/>
    </source>
</evidence>
<comment type="caution">
    <text evidence="8">The sequence shown here is derived from an EMBL/GenBank/DDBJ whole genome shotgun (WGS) entry which is preliminary data.</text>
</comment>
<evidence type="ECO:0000313" key="8">
    <source>
        <dbReference type="EMBL" id="MFC4352547.1"/>
    </source>
</evidence>
<evidence type="ECO:0000256" key="5">
    <source>
        <dbReference type="ARBA" id="ARBA00048200"/>
    </source>
</evidence>
<dbReference type="NCBIfam" id="TIGR01214">
    <property type="entry name" value="rmlD"/>
    <property type="match status" value="1"/>
</dbReference>
<name>A0ABV8UMQ6_9PROT</name>
<keyword evidence="9" id="KW-1185">Reference proteome</keyword>
<evidence type="ECO:0000256" key="1">
    <source>
        <dbReference type="ARBA" id="ARBA00004781"/>
    </source>
</evidence>
<keyword evidence="6 8" id="KW-0560">Oxidoreductase</keyword>
<dbReference type="RefSeq" id="WP_382422896.1">
    <property type="nucleotide sequence ID" value="NZ_JBHSCW010000007.1"/>
</dbReference>
<comment type="pathway">
    <text evidence="1 6">Carbohydrate biosynthesis; dTDP-L-rhamnose biosynthesis.</text>
</comment>
<keyword evidence="6" id="KW-0521">NADP</keyword>
<reference evidence="9" key="1">
    <citation type="journal article" date="2019" name="Int. J. Syst. Evol. Microbiol.">
        <title>The Global Catalogue of Microorganisms (GCM) 10K type strain sequencing project: providing services to taxonomists for standard genome sequencing and annotation.</title>
        <authorList>
            <consortium name="The Broad Institute Genomics Platform"/>
            <consortium name="The Broad Institute Genome Sequencing Center for Infectious Disease"/>
            <person name="Wu L."/>
            <person name="Ma J."/>
        </authorList>
    </citation>
    <scope>NUCLEOTIDE SEQUENCE [LARGE SCALE GENOMIC DNA]</scope>
    <source>
        <strain evidence="9">CECT 8472</strain>
    </source>
</reference>
<dbReference type="Gene3D" id="3.40.50.720">
    <property type="entry name" value="NAD(P)-binding Rossmann-like Domain"/>
    <property type="match status" value="1"/>
</dbReference>
<comment type="similarity">
    <text evidence="2 6">Belongs to the dTDP-4-dehydrorhamnose reductase family.</text>
</comment>
<sequence>MTAEVRPVLIVGRSGQVATALLRAAWPAGLRPEARGRMELDLTDPAAVQAAVAERPWAAVVNAAAYTAVDQAESEAEAAYALNRDGPAALARACRAAGLPLIHISTDYVFDGQKDGAWQEDDPINPQSVYGASKAAGEVEVRATLPQHVILRTAWVFSDSGHNFVKTMLRVGAERDELRIVDDQRGSPTAADDIAAATVTILERLLSGRGAYGTFHFANSGTTSWYGFAQAIFEEVAARGQNVPRLTPIPTRDYPTPAARPMNSVLDCRRIAQTYGITPRPWAAALSDTLDSLLPEPAAAQSPAIQTTKGAR</sequence>
<comment type="catalytic activity">
    <reaction evidence="5 6">
        <text>dTDP-beta-L-rhamnose + NADP(+) = dTDP-4-dehydro-beta-L-rhamnose + NADPH + H(+)</text>
        <dbReference type="Rhea" id="RHEA:21796"/>
        <dbReference type="ChEBI" id="CHEBI:15378"/>
        <dbReference type="ChEBI" id="CHEBI:57510"/>
        <dbReference type="ChEBI" id="CHEBI:57783"/>
        <dbReference type="ChEBI" id="CHEBI:58349"/>
        <dbReference type="ChEBI" id="CHEBI:62830"/>
        <dbReference type="EC" id="1.1.1.133"/>
    </reaction>
</comment>
<organism evidence="8 9">
    <name type="scientific">Fodinicurvata halophila</name>
    <dbReference type="NCBI Taxonomy" id="1419723"/>
    <lineage>
        <taxon>Bacteria</taxon>
        <taxon>Pseudomonadati</taxon>
        <taxon>Pseudomonadota</taxon>
        <taxon>Alphaproteobacteria</taxon>
        <taxon>Rhodospirillales</taxon>
        <taxon>Rhodovibrionaceae</taxon>
        <taxon>Fodinicurvata</taxon>
    </lineage>
</organism>
<evidence type="ECO:0000256" key="2">
    <source>
        <dbReference type="ARBA" id="ARBA00010944"/>
    </source>
</evidence>
<dbReference type="InterPro" id="IPR036291">
    <property type="entry name" value="NAD(P)-bd_dom_sf"/>
</dbReference>
<dbReference type="Gene3D" id="3.90.25.10">
    <property type="entry name" value="UDP-galactose 4-epimerase, domain 1"/>
    <property type="match status" value="1"/>
</dbReference>
<accession>A0ABV8UMQ6</accession>
<dbReference type="EC" id="1.1.1.133" evidence="3 6"/>
<dbReference type="SUPFAM" id="SSF51735">
    <property type="entry name" value="NAD(P)-binding Rossmann-fold domains"/>
    <property type="match status" value="1"/>
</dbReference>
<feature type="domain" description="RmlD-like substrate binding" evidence="7">
    <location>
        <begin position="8"/>
        <end position="293"/>
    </location>
</feature>
<dbReference type="Proteomes" id="UP001595799">
    <property type="component" value="Unassembled WGS sequence"/>
</dbReference>
<dbReference type="PANTHER" id="PTHR10491:SF4">
    <property type="entry name" value="METHIONINE ADENOSYLTRANSFERASE 2 SUBUNIT BETA"/>
    <property type="match status" value="1"/>
</dbReference>
<dbReference type="CDD" id="cd05254">
    <property type="entry name" value="dTDP_HR_like_SDR_e"/>
    <property type="match status" value="1"/>
</dbReference>
<evidence type="ECO:0000256" key="3">
    <source>
        <dbReference type="ARBA" id="ARBA00012929"/>
    </source>
</evidence>
<dbReference type="Pfam" id="PF04321">
    <property type="entry name" value="RmlD_sub_bind"/>
    <property type="match status" value="1"/>
</dbReference>
<evidence type="ECO:0000256" key="6">
    <source>
        <dbReference type="RuleBase" id="RU364082"/>
    </source>
</evidence>
<protein>
    <recommendedName>
        <fullName evidence="4 6">dTDP-4-dehydrorhamnose reductase</fullName>
        <ecNumber evidence="3 6">1.1.1.133</ecNumber>
    </recommendedName>
</protein>
<comment type="function">
    <text evidence="6">Catalyzes the reduction of dTDP-6-deoxy-L-lyxo-4-hexulose to yield dTDP-L-rhamnose.</text>
</comment>
<evidence type="ECO:0000259" key="7">
    <source>
        <dbReference type="Pfam" id="PF04321"/>
    </source>
</evidence>